<evidence type="ECO:0000256" key="4">
    <source>
        <dbReference type="ARBA" id="ARBA00023136"/>
    </source>
</evidence>
<dbReference type="EMBL" id="NPDU01000003">
    <property type="protein sequence ID" value="PJZ63664.1"/>
    <property type="molecule type" value="Genomic_DNA"/>
</dbReference>
<evidence type="ECO:0000256" key="5">
    <source>
        <dbReference type="SAM" id="Phobius"/>
    </source>
</evidence>
<feature type="transmembrane region" description="Helical" evidence="5">
    <location>
        <begin position="102"/>
        <end position="122"/>
    </location>
</feature>
<reference evidence="8 9" key="1">
    <citation type="submission" date="2017-07" db="EMBL/GenBank/DDBJ databases">
        <title>Leptospira spp. isolated from tropical soils.</title>
        <authorList>
            <person name="Thibeaux R."/>
            <person name="Iraola G."/>
            <person name="Ferres I."/>
            <person name="Bierque E."/>
            <person name="Girault D."/>
            <person name="Soupe-Gilbert M.-E."/>
            <person name="Picardeau M."/>
            <person name="Goarant C."/>
        </authorList>
    </citation>
    <scope>NUCLEOTIDE SEQUENCE [LARGE SCALE GENOMIC DNA]</scope>
    <source>
        <strain evidence="6 9">FH2-B-C1</strain>
        <strain evidence="7 8">FH2-B-D1</strain>
    </source>
</reference>
<protein>
    <submittedName>
        <fullName evidence="6">DoxX-like family protein</fullName>
    </submittedName>
</protein>
<keyword evidence="3 5" id="KW-1133">Transmembrane helix</keyword>
<dbReference type="Proteomes" id="UP000232149">
    <property type="component" value="Unassembled WGS sequence"/>
</dbReference>
<dbReference type="Proteomes" id="UP000232188">
    <property type="component" value="Unassembled WGS sequence"/>
</dbReference>
<feature type="transmembrane region" description="Helical" evidence="5">
    <location>
        <begin position="12"/>
        <end position="30"/>
    </location>
</feature>
<gene>
    <name evidence="7" type="ORF">CH376_02140</name>
    <name evidence="6" type="ORF">CH380_15125</name>
</gene>
<dbReference type="AlphaFoldDB" id="A0A2M9YLR4"/>
<feature type="transmembrane region" description="Helical" evidence="5">
    <location>
        <begin position="75"/>
        <end position="96"/>
    </location>
</feature>
<organism evidence="6 9">
    <name type="scientific">Leptospira adleri</name>
    <dbReference type="NCBI Taxonomy" id="2023186"/>
    <lineage>
        <taxon>Bacteria</taxon>
        <taxon>Pseudomonadati</taxon>
        <taxon>Spirochaetota</taxon>
        <taxon>Spirochaetia</taxon>
        <taxon>Leptospirales</taxon>
        <taxon>Leptospiraceae</taxon>
        <taxon>Leptospira</taxon>
    </lineage>
</organism>
<evidence type="ECO:0000313" key="6">
    <source>
        <dbReference type="EMBL" id="PJZ52493.1"/>
    </source>
</evidence>
<feature type="transmembrane region" description="Helical" evidence="5">
    <location>
        <begin position="50"/>
        <end position="68"/>
    </location>
</feature>
<comment type="subcellular location">
    <subcellularLocation>
        <location evidence="1">Membrane</location>
        <topology evidence="1">Multi-pass membrane protein</topology>
    </subcellularLocation>
</comment>
<dbReference type="InterPro" id="IPR032808">
    <property type="entry name" value="DoxX"/>
</dbReference>
<keyword evidence="4 5" id="KW-0472">Membrane</keyword>
<proteinExistence type="predicted"/>
<evidence type="ECO:0000313" key="8">
    <source>
        <dbReference type="Proteomes" id="UP000232149"/>
    </source>
</evidence>
<name>A0A2M9YLR4_9LEPT</name>
<evidence type="ECO:0000256" key="3">
    <source>
        <dbReference type="ARBA" id="ARBA00022989"/>
    </source>
</evidence>
<evidence type="ECO:0000313" key="9">
    <source>
        <dbReference type="Proteomes" id="UP000232188"/>
    </source>
</evidence>
<dbReference type="RefSeq" id="WP_100786585.1">
    <property type="nucleotide sequence ID" value="NZ_NPDU01000003.1"/>
</dbReference>
<dbReference type="EMBL" id="NPDV01000013">
    <property type="protein sequence ID" value="PJZ52493.1"/>
    <property type="molecule type" value="Genomic_DNA"/>
</dbReference>
<accession>A0A2M9YLR4</accession>
<evidence type="ECO:0000256" key="1">
    <source>
        <dbReference type="ARBA" id="ARBA00004141"/>
    </source>
</evidence>
<evidence type="ECO:0000313" key="7">
    <source>
        <dbReference type="EMBL" id="PJZ63664.1"/>
    </source>
</evidence>
<evidence type="ECO:0000256" key="2">
    <source>
        <dbReference type="ARBA" id="ARBA00022692"/>
    </source>
</evidence>
<dbReference type="Pfam" id="PF13564">
    <property type="entry name" value="DoxX_2"/>
    <property type="match status" value="1"/>
</dbReference>
<sequence length="135" mass="14948">MSAFDLSKKNLILICLRILVALIFLQTLFFKFTGAPESVAIFSKLNAEPWGRIGTGVLELFASVLLFVPGFGWSGALLGVGLMSGAILSHLFVIGIEQENDGGFLFFLALTSAFFCLLLLWAERNRLTEFVRKRK</sequence>
<keyword evidence="8" id="KW-1185">Reference proteome</keyword>
<comment type="caution">
    <text evidence="6">The sequence shown here is derived from an EMBL/GenBank/DDBJ whole genome shotgun (WGS) entry which is preliminary data.</text>
</comment>
<keyword evidence="2 5" id="KW-0812">Transmembrane</keyword>
<dbReference type="GO" id="GO:0016020">
    <property type="term" value="C:membrane"/>
    <property type="evidence" value="ECO:0007669"/>
    <property type="project" value="UniProtKB-SubCell"/>
</dbReference>